<dbReference type="EMBL" id="JAWJEJ010000001">
    <property type="protein sequence ID" value="MDV3457011.1"/>
    <property type="molecule type" value="Genomic_DNA"/>
</dbReference>
<organism evidence="1 2">
    <name type="scientific">Sphingomonas agrestis</name>
    <dbReference type="NCBI Taxonomy" id="3080540"/>
    <lineage>
        <taxon>Bacteria</taxon>
        <taxon>Pseudomonadati</taxon>
        <taxon>Pseudomonadota</taxon>
        <taxon>Alphaproteobacteria</taxon>
        <taxon>Sphingomonadales</taxon>
        <taxon>Sphingomonadaceae</taxon>
        <taxon>Sphingomonas</taxon>
    </lineage>
</organism>
<proteinExistence type="predicted"/>
<dbReference type="Proteomes" id="UP001273531">
    <property type="component" value="Unassembled WGS sequence"/>
</dbReference>
<dbReference type="RefSeq" id="WP_317226177.1">
    <property type="nucleotide sequence ID" value="NZ_JAWJEJ010000001.1"/>
</dbReference>
<protein>
    <submittedName>
        <fullName evidence="1">Uncharacterized protein</fullName>
    </submittedName>
</protein>
<accession>A0ABU3Y6K1</accession>
<reference evidence="1 2" key="1">
    <citation type="submission" date="2023-10" db="EMBL/GenBank/DDBJ databases">
        <title>Sphingomonas sp. HF-S4 16S ribosomal RNA gene Genome sequencing and assembly.</title>
        <authorList>
            <person name="Lee H."/>
        </authorList>
    </citation>
    <scope>NUCLEOTIDE SEQUENCE [LARGE SCALE GENOMIC DNA]</scope>
    <source>
        <strain evidence="1 2">HF-S4</strain>
    </source>
</reference>
<name>A0ABU3Y6K1_9SPHN</name>
<keyword evidence="2" id="KW-1185">Reference proteome</keyword>
<evidence type="ECO:0000313" key="2">
    <source>
        <dbReference type="Proteomes" id="UP001273531"/>
    </source>
</evidence>
<gene>
    <name evidence="1" type="ORF">RZN05_08460</name>
</gene>
<comment type="caution">
    <text evidence="1">The sequence shown here is derived from an EMBL/GenBank/DDBJ whole genome shotgun (WGS) entry which is preliminary data.</text>
</comment>
<evidence type="ECO:0000313" key="1">
    <source>
        <dbReference type="EMBL" id="MDV3457011.1"/>
    </source>
</evidence>
<sequence length="113" mass="11640">MINTGLGPAGATYSPVRVKLSGVVRGDSNGPDANASINLPSVADATAALHRTARVNATEKLLNVSTDYRRAAIASGPLQPLWRIDVEAYGTVMAMPEEAAKPVEAPSPEGDAA</sequence>